<protein>
    <recommendedName>
        <fullName evidence="6">Protein SQS1</fullName>
    </recommendedName>
</protein>
<dbReference type="PROSITE" id="PS51061">
    <property type="entry name" value="R3H"/>
    <property type="match status" value="1"/>
</dbReference>
<dbReference type="InterPro" id="IPR000467">
    <property type="entry name" value="G_patch_dom"/>
</dbReference>
<feature type="region of interest" description="Disordered" evidence="1">
    <location>
        <begin position="1"/>
        <end position="133"/>
    </location>
</feature>
<dbReference type="OrthoDB" id="21470at2759"/>
<feature type="region of interest" description="Disordered" evidence="1">
    <location>
        <begin position="520"/>
        <end position="555"/>
    </location>
</feature>
<feature type="region of interest" description="Disordered" evidence="1">
    <location>
        <begin position="589"/>
        <end position="704"/>
    </location>
</feature>
<keyword evidence="5" id="KW-1185">Reference proteome</keyword>
<feature type="region of interest" description="Disordered" evidence="1">
    <location>
        <begin position="191"/>
        <end position="213"/>
    </location>
</feature>
<dbReference type="SMART" id="SM00393">
    <property type="entry name" value="R3H"/>
    <property type="match status" value="1"/>
</dbReference>
<dbReference type="AlphaFoldDB" id="A0A0D0CJT8"/>
<dbReference type="SMART" id="SM00443">
    <property type="entry name" value="G_patch"/>
    <property type="match status" value="1"/>
</dbReference>
<dbReference type="Pfam" id="PF01585">
    <property type="entry name" value="G-patch"/>
    <property type="match status" value="1"/>
</dbReference>
<evidence type="ECO:0000313" key="4">
    <source>
        <dbReference type="EMBL" id="KIK63089.1"/>
    </source>
</evidence>
<dbReference type="Proteomes" id="UP000053593">
    <property type="component" value="Unassembled WGS sequence"/>
</dbReference>
<evidence type="ECO:0000256" key="1">
    <source>
        <dbReference type="SAM" id="MobiDB-lite"/>
    </source>
</evidence>
<feature type="compositionally biased region" description="Acidic residues" evidence="1">
    <location>
        <begin position="618"/>
        <end position="658"/>
    </location>
</feature>
<feature type="compositionally biased region" description="Gly residues" evidence="1">
    <location>
        <begin position="30"/>
        <end position="47"/>
    </location>
</feature>
<evidence type="ECO:0000259" key="3">
    <source>
        <dbReference type="PROSITE" id="PS51061"/>
    </source>
</evidence>
<dbReference type="SUPFAM" id="SSF82708">
    <property type="entry name" value="R3H domain"/>
    <property type="match status" value="1"/>
</dbReference>
<proteinExistence type="predicted"/>
<feature type="region of interest" description="Disordered" evidence="1">
    <location>
        <begin position="255"/>
        <end position="285"/>
    </location>
</feature>
<reference evidence="4 5" key="1">
    <citation type="submission" date="2014-04" db="EMBL/GenBank/DDBJ databases">
        <title>Evolutionary Origins and Diversification of the Mycorrhizal Mutualists.</title>
        <authorList>
            <consortium name="DOE Joint Genome Institute"/>
            <consortium name="Mycorrhizal Genomics Consortium"/>
            <person name="Kohler A."/>
            <person name="Kuo A."/>
            <person name="Nagy L.G."/>
            <person name="Floudas D."/>
            <person name="Copeland A."/>
            <person name="Barry K.W."/>
            <person name="Cichocki N."/>
            <person name="Veneault-Fourrey C."/>
            <person name="LaButti K."/>
            <person name="Lindquist E.A."/>
            <person name="Lipzen A."/>
            <person name="Lundell T."/>
            <person name="Morin E."/>
            <person name="Murat C."/>
            <person name="Riley R."/>
            <person name="Ohm R."/>
            <person name="Sun H."/>
            <person name="Tunlid A."/>
            <person name="Henrissat B."/>
            <person name="Grigoriev I.V."/>
            <person name="Hibbett D.S."/>
            <person name="Martin F."/>
        </authorList>
    </citation>
    <scope>NUCLEOTIDE SEQUENCE [LARGE SCALE GENOMIC DNA]</scope>
    <source>
        <strain evidence="4 5">FD-317 M1</strain>
    </source>
</reference>
<evidence type="ECO:0008006" key="6">
    <source>
        <dbReference type="Google" id="ProtNLM"/>
    </source>
</evidence>
<dbReference type="EMBL" id="KN834765">
    <property type="protein sequence ID" value="KIK63089.1"/>
    <property type="molecule type" value="Genomic_DNA"/>
</dbReference>
<evidence type="ECO:0000313" key="5">
    <source>
        <dbReference type="Proteomes" id="UP000053593"/>
    </source>
</evidence>
<dbReference type="InterPro" id="IPR036867">
    <property type="entry name" value="R3H_dom_sf"/>
</dbReference>
<gene>
    <name evidence="4" type="ORF">GYMLUDRAFT_479602</name>
</gene>
<sequence>MGRGKHNKNNGNPRGGSWTPRGSIHHDGRGSGGRGRGRGGPRPGRGGYIPSSDTDFILQVWDRSDQVHNPYSSPRGRGRGRGGGIGSTPERNDSIPSSRGWGSGSSANRGRGRGRGGYDSPRAGHNSKPLNPNAPLSMLLRPLLRPVTFVPAIHNRFLFQAEEELIQPIVEAAGDEEQSHIPTADRVARLFSGNFRPPEPDFEGSNENSEDQLPSIDFADIGKFQEEVDLIASEIVANSGRKESANEQVVKETFTGKIKKPSVEEQNSDPMDVPPPRSMDTSVDSVVDDPDSLVRDSTAQTTSVAITDSHTLNIPDAKTDISNISTAMQSITIEREEPIEEKPVFFVDVQPSTFQNNQIPVFDSNSDPNLESAVPDDGDVVVYVAPLPRAGRSAIHTPIEEHLEPAEIRTTSVLTGLPIGMSVPIPGPAPVVDSISFSFNSGLGAASVDAEGGSKAEISSHKPPVFKGNRHTPARLKSRQRNQWAVKHRQQKRLTNSSFASRGADVSEAQLFNWKRDPRMDERRRGDSDVDWGEDDDDDDNWEDDKEDSEVRVGLNGTLEVVASARRGGLGAAEGMDVDPELELDVEAMRRFAQGMGPSGSRHVTMDDLEDERRIREEDEDIGDSSDEESDDDDDEDEDEDEILLDDEESSDDDDDDDQSPKSSFQARLDRLRKGSQSKDKGKGKAVDIDEDSEDEEDSWDRNRSWAEEDDDFIAHIHSVQDILDENKDIINSRDRKARKEVFQAVYNGDFEDEDTWKPARKAKDKDKDLPPELAELWKKDRAKKALFRQERELARLAAAADPLTPKKGGKKGKKAMLAAAKLDPTITVLPNRVIDFTTLVQQIYRFIDDIGGPNTMSLPPANKHTRKDIHELANAFGLKSQSKGGGKARYTTLIKTTMTGVKVNKKKVAKIVRQAGLGGGDFGGSDNWKKFAEQSKARKGMPRHKEGEEVGKTAPKISEANIGFRMLASMGWSEGDSVGLSGGLQNPLTAVIKNTKLGLGATK</sequence>
<feature type="region of interest" description="Disordered" evidence="1">
    <location>
        <begin position="454"/>
        <end position="502"/>
    </location>
</feature>
<dbReference type="PROSITE" id="PS50174">
    <property type="entry name" value="G_PATCH"/>
    <property type="match status" value="1"/>
</dbReference>
<organism evidence="4 5">
    <name type="scientific">Collybiopsis luxurians FD-317 M1</name>
    <dbReference type="NCBI Taxonomy" id="944289"/>
    <lineage>
        <taxon>Eukaryota</taxon>
        <taxon>Fungi</taxon>
        <taxon>Dikarya</taxon>
        <taxon>Basidiomycota</taxon>
        <taxon>Agaricomycotina</taxon>
        <taxon>Agaricomycetes</taxon>
        <taxon>Agaricomycetidae</taxon>
        <taxon>Agaricales</taxon>
        <taxon>Marasmiineae</taxon>
        <taxon>Omphalotaceae</taxon>
        <taxon>Collybiopsis</taxon>
        <taxon>Collybiopsis luxurians</taxon>
    </lineage>
</organism>
<feature type="compositionally biased region" description="Low complexity" evidence="1">
    <location>
        <begin position="97"/>
        <end position="109"/>
    </location>
</feature>
<feature type="compositionally biased region" description="Basic and acidic residues" evidence="1">
    <location>
        <begin position="668"/>
        <end position="688"/>
    </location>
</feature>
<dbReference type="InterPro" id="IPR051189">
    <property type="entry name" value="Splicing_assoc_domain"/>
</dbReference>
<feature type="compositionally biased region" description="Basic residues" evidence="1">
    <location>
        <begin position="468"/>
        <end position="492"/>
    </location>
</feature>
<dbReference type="HOGENOM" id="CLU_011306_0_0_1"/>
<name>A0A0D0CJT8_9AGAR</name>
<feature type="compositionally biased region" description="Acidic residues" evidence="1">
    <location>
        <begin position="200"/>
        <end position="210"/>
    </location>
</feature>
<feature type="domain" description="R3H" evidence="3">
    <location>
        <begin position="834"/>
        <end position="898"/>
    </location>
</feature>
<feature type="compositionally biased region" description="Acidic residues" evidence="1">
    <location>
        <begin position="529"/>
        <end position="548"/>
    </location>
</feature>
<dbReference type="InterPro" id="IPR001374">
    <property type="entry name" value="R3H_dom"/>
</dbReference>
<accession>A0A0D0CJT8</accession>
<evidence type="ECO:0000259" key="2">
    <source>
        <dbReference type="PROSITE" id="PS50174"/>
    </source>
</evidence>
<feature type="compositionally biased region" description="Acidic residues" evidence="1">
    <location>
        <begin position="689"/>
        <end position="699"/>
    </location>
</feature>
<dbReference type="Pfam" id="PF01424">
    <property type="entry name" value="R3H"/>
    <property type="match status" value="1"/>
</dbReference>
<dbReference type="GO" id="GO:0003676">
    <property type="term" value="F:nucleic acid binding"/>
    <property type="evidence" value="ECO:0007669"/>
    <property type="project" value="UniProtKB-UniRule"/>
</dbReference>
<dbReference type="PANTHER" id="PTHR14195">
    <property type="entry name" value="G PATCH DOMAIN CONTAINING PROTEIN 2"/>
    <property type="match status" value="1"/>
</dbReference>
<dbReference type="Gene3D" id="3.30.1370.50">
    <property type="entry name" value="R3H-like domain"/>
    <property type="match status" value="1"/>
</dbReference>
<feature type="domain" description="G-patch" evidence="2">
    <location>
        <begin position="960"/>
        <end position="1004"/>
    </location>
</feature>